<evidence type="ECO:0000313" key="3">
    <source>
        <dbReference type="Proteomes" id="UP001219525"/>
    </source>
</evidence>
<dbReference type="AlphaFoldDB" id="A0AAD6US15"/>
<evidence type="ECO:0000256" key="1">
    <source>
        <dbReference type="SAM" id="MobiDB-lite"/>
    </source>
</evidence>
<feature type="region of interest" description="Disordered" evidence="1">
    <location>
        <begin position="382"/>
        <end position="415"/>
    </location>
</feature>
<feature type="compositionally biased region" description="Basic and acidic residues" evidence="1">
    <location>
        <begin position="124"/>
        <end position="133"/>
    </location>
</feature>
<name>A0AAD6US15_9AGAR</name>
<feature type="region of interest" description="Disordered" evidence="1">
    <location>
        <begin position="64"/>
        <end position="135"/>
    </location>
</feature>
<protein>
    <submittedName>
        <fullName evidence="2">Uncharacterized protein</fullName>
    </submittedName>
</protein>
<comment type="caution">
    <text evidence="2">The sequence shown here is derived from an EMBL/GenBank/DDBJ whole genome shotgun (WGS) entry which is preliminary data.</text>
</comment>
<accession>A0AAD6US15</accession>
<evidence type="ECO:0000313" key="2">
    <source>
        <dbReference type="EMBL" id="KAJ7187709.1"/>
    </source>
</evidence>
<feature type="compositionally biased region" description="Basic and acidic residues" evidence="1">
    <location>
        <begin position="70"/>
        <end position="86"/>
    </location>
</feature>
<feature type="compositionally biased region" description="Basic and acidic residues" evidence="1">
    <location>
        <begin position="388"/>
        <end position="404"/>
    </location>
</feature>
<organism evidence="2 3">
    <name type="scientific">Mycena pura</name>
    <dbReference type="NCBI Taxonomy" id="153505"/>
    <lineage>
        <taxon>Eukaryota</taxon>
        <taxon>Fungi</taxon>
        <taxon>Dikarya</taxon>
        <taxon>Basidiomycota</taxon>
        <taxon>Agaricomycotina</taxon>
        <taxon>Agaricomycetes</taxon>
        <taxon>Agaricomycetidae</taxon>
        <taxon>Agaricales</taxon>
        <taxon>Marasmiineae</taxon>
        <taxon>Mycenaceae</taxon>
        <taxon>Mycena</taxon>
    </lineage>
</organism>
<feature type="compositionally biased region" description="Basic and acidic residues" evidence="1">
    <location>
        <begin position="471"/>
        <end position="482"/>
    </location>
</feature>
<reference evidence="2" key="1">
    <citation type="submission" date="2023-03" db="EMBL/GenBank/DDBJ databases">
        <title>Massive genome expansion in bonnet fungi (Mycena s.s.) driven by repeated elements and novel gene families across ecological guilds.</title>
        <authorList>
            <consortium name="Lawrence Berkeley National Laboratory"/>
            <person name="Harder C.B."/>
            <person name="Miyauchi S."/>
            <person name="Viragh M."/>
            <person name="Kuo A."/>
            <person name="Thoen E."/>
            <person name="Andreopoulos B."/>
            <person name="Lu D."/>
            <person name="Skrede I."/>
            <person name="Drula E."/>
            <person name="Henrissat B."/>
            <person name="Morin E."/>
            <person name="Kohler A."/>
            <person name="Barry K."/>
            <person name="LaButti K."/>
            <person name="Morin E."/>
            <person name="Salamov A."/>
            <person name="Lipzen A."/>
            <person name="Mereny Z."/>
            <person name="Hegedus B."/>
            <person name="Baldrian P."/>
            <person name="Stursova M."/>
            <person name="Weitz H."/>
            <person name="Taylor A."/>
            <person name="Grigoriev I.V."/>
            <person name="Nagy L.G."/>
            <person name="Martin F."/>
            <person name="Kauserud H."/>
        </authorList>
    </citation>
    <scope>NUCLEOTIDE SEQUENCE</scope>
    <source>
        <strain evidence="2">9144</strain>
    </source>
</reference>
<dbReference type="EMBL" id="JARJCW010000185">
    <property type="protein sequence ID" value="KAJ7187709.1"/>
    <property type="molecule type" value="Genomic_DNA"/>
</dbReference>
<gene>
    <name evidence="2" type="ORF">GGX14DRAFT_408965</name>
</gene>
<feature type="compositionally biased region" description="Polar residues" evidence="1">
    <location>
        <begin position="502"/>
        <end position="512"/>
    </location>
</feature>
<keyword evidence="3" id="KW-1185">Reference proteome</keyword>
<feature type="region of interest" description="Disordered" evidence="1">
    <location>
        <begin position="447"/>
        <end position="526"/>
    </location>
</feature>
<sequence>MTHNEWMQKFLNYILGKFGPLHLEIVYITWVQTFSEFPPLKSDEYAYVIIEKLGTVIEGNNEAVSAGRPAHGERRAARSEQRETGRQRRVVGSLHGCGERRGWRRARAEGSGQRETATGPSEQRPVRRDEQRTRVQRAVRHVKWRSVSNGEQQGNGQVTSLWAFTFATALPPPRGPLPAARSPPPIAAAAHRPPPTAYRICRPPAFRVPQEPPPAALTRNAQDAPLSLGVLRPPCTARARMVLPGTHACHPPPAALALLLSAARRPRLSPPDPPLAASATRYSQPVYCCPLAADRRSPPLAGSPPPAGNLHLRGTVFVRANDRASAGRGCTFTSSPSTPISSRWRPSWRARVSNANEDTVLAQGDHIRARLRVRAARSRSRCSRVKLASREQRKSSADPNESARDPALAEAGVGGSRRWRGAAGVVVDRGRSSDAAAARAIASASGQRHQGKWDAGEGDGAVLPCRGRPKSVRECGGVERKGQGTSENGPGFTPALHVHATSDFQEPQSQAARASAPGECDTADLR</sequence>
<proteinExistence type="predicted"/>
<dbReference type="Proteomes" id="UP001219525">
    <property type="component" value="Unassembled WGS sequence"/>
</dbReference>